<dbReference type="InterPro" id="IPR050324">
    <property type="entry name" value="CDP-alcohol_PTase-I"/>
</dbReference>
<dbReference type="GO" id="GO:0003882">
    <property type="term" value="F:CDP-diacylglycerol-serine O-phosphatidyltransferase activity"/>
    <property type="evidence" value="ECO:0007669"/>
    <property type="project" value="UniProtKB-EC"/>
</dbReference>
<keyword evidence="12" id="KW-0594">Phospholipid biosynthesis</keyword>
<dbReference type="EMBL" id="JAKGUD010000008">
    <property type="protein sequence ID" value="MCF4142853.1"/>
    <property type="molecule type" value="Genomic_DNA"/>
</dbReference>
<dbReference type="PANTHER" id="PTHR14269">
    <property type="entry name" value="CDP-DIACYLGLYCEROL--GLYCEROL-3-PHOSPHATE 3-PHOSPHATIDYLTRANSFERASE-RELATED"/>
    <property type="match status" value="1"/>
</dbReference>
<evidence type="ECO:0000256" key="13">
    <source>
        <dbReference type="ARBA" id="ARBA00023264"/>
    </source>
</evidence>
<dbReference type="Gene3D" id="1.20.120.1760">
    <property type="match status" value="1"/>
</dbReference>
<evidence type="ECO:0000313" key="18">
    <source>
        <dbReference type="Proteomes" id="UP001200430"/>
    </source>
</evidence>
<evidence type="ECO:0000256" key="9">
    <source>
        <dbReference type="ARBA" id="ARBA00022989"/>
    </source>
</evidence>
<evidence type="ECO:0000256" key="5">
    <source>
        <dbReference type="ARBA" id="ARBA00017171"/>
    </source>
</evidence>
<dbReference type="EC" id="2.7.8.8" evidence="4"/>
<dbReference type="InterPro" id="IPR048254">
    <property type="entry name" value="CDP_ALCOHOL_P_TRANSF_CS"/>
</dbReference>
<sequence length="246" mass="26348">MRGPIKLKGHDIHWRAYIPNMITSGNLLCGMLSLILTMKGQYFPAAWLVAFAVFFDFMDGKVARMLGVSSAFGVEFDSLGDVVSFGVAPAILVYSTTLSSVPGVGGALVAVFFTLCGALRLARFNVVHVPGPFQGLPIPAGGLFLASWAIAGISLPPAIMAAMVALAGALMISTVSYSNLKGLKRGGVDRRRMLFLKVLVATVVFLLKEKALLALISVYIISGLIRFDWQAWLSIAEEDSVEYDGD</sequence>
<feature type="transmembrane region" description="Helical" evidence="16">
    <location>
        <begin position="133"/>
        <end position="151"/>
    </location>
</feature>
<feature type="transmembrane region" description="Helical" evidence="16">
    <location>
        <begin position="198"/>
        <end position="221"/>
    </location>
</feature>
<feature type="transmembrane region" description="Helical" evidence="16">
    <location>
        <begin position="12"/>
        <end position="36"/>
    </location>
</feature>
<keyword evidence="13" id="KW-1208">Phospholipid metabolism</keyword>
<dbReference type="InterPro" id="IPR004533">
    <property type="entry name" value="CDP-diaglyc--ser_O-PTrfase"/>
</dbReference>
<accession>A0ABS9ENT9</accession>
<comment type="catalytic activity">
    <reaction evidence="1">
        <text>a CDP-1,2-diacyl-sn-glycerol + L-serine = a 1,2-diacyl-sn-glycero-3-phospho-L-serine + CMP + H(+)</text>
        <dbReference type="Rhea" id="RHEA:16913"/>
        <dbReference type="ChEBI" id="CHEBI:15378"/>
        <dbReference type="ChEBI" id="CHEBI:33384"/>
        <dbReference type="ChEBI" id="CHEBI:57262"/>
        <dbReference type="ChEBI" id="CHEBI:58332"/>
        <dbReference type="ChEBI" id="CHEBI:60377"/>
        <dbReference type="EC" id="2.7.8.8"/>
    </reaction>
</comment>
<feature type="transmembrane region" description="Helical" evidence="16">
    <location>
        <begin position="157"/>
        <end position="177"/>
    </location>
</feature>
<dbReference type="InterPro" id="IPR000462">
    <property type="entry name" value="CDP-OH_P_trans"/>
</dbReference>
<reference evidence="17 18" key="1">
    <citation type="submission" date="2022-01" db="EMBL/GenBank/DDBJ databases">
        <title>Dethiosulfovibrio faecalis sp. nov., a novel proteolytic, non-sulfur-reducing bacterium isolated from a marine aquaculture solid waste bioreactor.</title>
        <authorList>
            <person name="Grabowski S."/>
            <person name="Apolinario E."/>
            <person name="Schneider N."/>
            <person name="Marshall C.W."/>
            <person name="Sowers K.R."/>
        </authorList>
    </citation>
    <scope>NUCLEOTIDE SEQUENCE [LARGE SCALE GENOMIC DNA]</scope>
    <source>
        <strain evidence="17 18">DSM 12537</strain>
    </source>
</reference>
<keyword evidence="8 16" id="KW-0812">Transmembrane</keyword>
<dbReference type="Proteomes" id="UP001200430">
    <property type="component" value="Unassembled WGS sequence"/>
</dbReference>
<evidence type="ECO:0000256" key="14">
    <source>
        <dbReference type="ARBA" id="ARBA00032361"/>
    </source>
</evidence>
<evidence type="ECO:0000256" key="11">
    <source>
        <dbReference type="ARBA" id="ARBA00023136"/>
    </source>
</evidence>
<evidence type="ECO:0000256" key="1">
    <source>
        <dbReference type="ARBA" id="ARBA00000287"/>
    </source>
</evidence>
<protein>
    <recommendedName>
        <fullName evidence="5">CDP-diacylglycerol--serine O-phosphatidyltransferase</fullName>
        <ecNumber evidence="4">2.7.8.8</ecNumber>
    </recommendedName>
    <alternativeName>
        <fullName evidence="14">Phosphatidylserine synthase</fullName>
    </alternativeName>
</protein>
<evidence type="ECO:0000256" key="12">
    <source>
        <dbReference type="ARBA" id="ARBA00023209"/>
    </source>
</evidence>
<dbReference type="PANTHER" id="PTHR14269:SF61">
    <property type="entry name" value="CDP-DIACYLGLYCEROL--SERINE O-PHOSPHATIDYLTRANSFERASE"/>
    <property type="match status" value="1"/>
</dbReference>
<dbReference type="NCBIfam" id="TIGR00473">
    <property type="entry name" value="pssA"/>
    <property type="match status" value="1"/>
</dbReference>
<evidence type="ECO:0000256" key="15">
    <source>
        <dbReference type="RuleBase" id="RU003750"/>
    </source>
</evidence>
<evidence type="ECO:0000256" key="3">
    <source>
        <dbReference type="ARBA" id="ARBA00010441"/>
    </source>
</evidence>
<comment type="caution">
    <text evidence="17">The sequence shown here is derived from an EMBL/GenBank/DDBJ whole genome shotgun (WGS) entry which is preliminary data.</text>
</comment>
<comment type="subcellular location">
    <subcellularLocation>
        <location evidence="2">Endomembrane system</location>
        <topology evidence="2">Multi-pass membrane protein</topology>
    </subcellularLocation>
</comment>
<proteinExistence type="inferred from homology"/>
<keyword evidence="7 15" id="KW-0808">Transferase</keyword>
<evidence type="ECO:0000256" key="16">
    <source>
        <dbReference type="SAM" id="Phobius"/>
    </source>
</evidence>
<evidence type="ECO:0000256" key="4">
    <source>
        <dbReference type="ARBA" id="ARBA00013174"/>
    </source>
</evidence>
<keyword evidence="9 16" id="KW-1133">Transmembrane helix</keyword>
<gene>
    <name evidence="17" type="primary">pssA</name>
    <name evidence="17" type="ORF">L2W38_08480</name>
</gene>
<dbReference type="InterPro" id="IPR043130">
    <property type="entry name" value="CDP-OH_PTrfase_TM_dom"/>
</dbReference>
<evidence type="ECO:0000313" key="17">
    <source>
        <dbReference type="EMBL" id="MCF4142853.1"/>
    </source>
</evidence>
<organism evidence="17 18">
    <name type="scientific">Dethiosulfovibrio marinus</name>
    <dbReference type="NCBI Taxonomy" id="133532"/>
    <lineage>
        <taxon>Bacteria</taxon>
        <taxon>Thermotogati</taxon>
        <taxon>Synergistota</taxon>
        <taxon>Synergistia</taxon>
        <taxon>Synergistales</taxon>
        <taxon>Dethiosulfovibrionaceae</taxon>
        <taxon>Dethiosulfovibrio</taxon>
    </lineage>
</organism>
<comment type="similarity">
    <text evidence="3 15">Belongs to the CDP-alcohol phosphatidyltransferase class-I family.</text>
</comment>
<evidence type="ECO:0000256" key="2">
    <source>
        <dbReference type="ARBA" id="ARBA00004127"/>
    </source>
</evidence>
<name>A0ABS9ENT9_9BACT</name>
<keyword evidence="6" id="KW-0444">Lipid biosynthesis</keyword>
<dbReference type="RefSeq" id="WP_236099570.1">
    <property type="nucleotide sequence ID" value="NZ_JAKGUD010000008.1"/>
</dbReference>
<evidence type="ECO:0000256" key="7">
    <source>
        <dbReference type="ARBA" id="ARBA00022679"/>
    </source>
</evidence>
<dbReference type="Pfam" id="PF01066">
    <property type="entry name" value="CDP-OH_P_transf"/>
    <property type="match status" value="1"/>
</dbReference>
<keyword evidence="18" id="KW-1185">Reference proteome</keyword>
<keyword evidence="10" id="KW-0443">Lipid metabolism</keyword>
<evidence type="ECO:0000256" key="6">
    <source>
        <dbReference type="ARBA" id="ARBA00022516"/>
    </source>
</evidence>
<evidence type="ECO:0000256" key="8">
    <source>
        <dbReference type="ARBA" id="ARBA00022692"/>
    </source>
</evidence>
<keyword evidence="11 16" id="KW-0472">Membrane</keyword>
<dbReference type="PROSITE" id="PS00379">
    <property type="entry name" value="CDP_ALCOHOL_P_TRANSF"/>
    <property type="match status" value="1"/>
</dbReference>
<evidence type="ECO:0000256" key="10">
    <source>
        <dbReference type="ARBA" id="ARBA00023098"/>
    </source>
</evidence>